<dbReference type="Pfam" id="PF12400">
    <property type="entry name" value="STIMATE"/>
    <property type="match status" value="1"/>
</dbReference>
<gene>
    <name evidence="3" type="ORF">EHS24_008840</name>
</gene>
<feature type="transmembrane region" description="Helical" evidence="2">
    <location>
        <begin position="193"/>
        <end position="217"/>
    </location>
</feature>
<evidence type="ECO:0000256" key="2">
    <source>
        <dbReference type="SAM" id="Phobius"/>
    </source>
</evidence>
<evidence type="ECO:0008006" key="5">
    <source>
        <dbReference type="Google" id="ProtNLM"/>
    </source>
</evidence>
<feature type="region of interest" description="Disordered" evidence="1">
    <location>
        <begin position="1"/>
        <end position="27"/>
    </location>
</feature>
<feature type="region of interest" description="Disordered" evidence="1">
    <location>
        <begin position="341"/>
        <end position="432"/>
    </location>
</feature>
<dbReference type="Proteomes" id="UP000279236">
    <property type="component" value="Unassembled WGS sequence"/>
</dbReference>
<dbReference type="STRING" id="105984.A0A427XNH2"/>
<feature type="region of interest" description="Disordered" evidence="1">
    <location>
        <begin position="236"/>
        <end position="305"/>
    </location>
</feature>
<dbReference type="OrthoDB" id="431202at2759"/>
<dbReference type="PANTHER" id="PTHR31735">
    <property type="entry name" value="VACUOLAR MEMBRANE PROTEIN YPL162C"/>
    <property type="match status" value="1"/>
</dbReference>
<feature type="compositionally biased region" description="Pro residues" evidence="1">
    <location>
        <begin position="11"/>
        <end position="26"/>
    </location>
</feature>
<feature type="compositionally biased region" description="Low complexity" evidence="1">
    <location>
        <begin position="279"/>
        <end position="288"/>
    </location>
</feature>
<dbReference type="GO" id="GO:0016020">
    <property type="term" value="C:membrane"/>
    <property type="evidence" value="ECO:0007669"/>
    <property type="project" value="TreeGrafter"/>
</dbReference>
<feature type="compositionally biased region" description="Basic and acidic residues" evidence="1">
    <location>
        <begin position="405"/>
        <end position="414"/>
    </location>
</feature>
<feature type="transmembrane region" description="Helical" evidence="2">
    <location>
        <begin position="106"/>
        <end position="125"/>
    </location>
</feature>
<protein>
    <recommendedName>
        <fullName evidence="5">Vacuolar membrane protein</fullName>
    </recommendedName>
</protein>
<sequence>MDDGNSTAPGLPFPLPLPTEPAPPDPNAERCHLLGPTALVVQALMGVMVITSLVIKRQLEKRKRKWRVWLYDVGKQLVGQAVIHGLNILISSVVADAGDKNPCSLYFLNILIDTTVGIAILWLALRSYTNLFIKHYGPEGYTSGQYGQPPQWRFWLRQLQPYLLAIVTMKLVVLLPLTLPRISALLIRFGQEILSFLSVDVQIIFVLAIFPLIMNVFQFCVVDQVIKAGKHAEAKTEHHDSDYDAEEDVESDGGYRPVPTREADIEAYGLPSPRRRGSSLRGSKPPSRAGSFIGSSPNSPLFQPEDSRLLNADYESRAIKSPTSARFTLGGENVWTAVARQRDEGAAVESTSTSTGAGTERGRRSDAPSPEADDPFEEVDEPRALEPVGGGQPPFSAVSRLSTEAQRDARRELSPPRQKRRGREDGIGLHAI</sequence>
<keyword evidence="2" id="KW-0812">Transmembrane</keyword>
<name>A0A427XNH2_9TREE</name>
<proteinExistence type="predicted"/>
<feature type="compositionally biased region" description="Low complexity" evidence="1">
    <location>
        <begin position="347"/>
        <end position="358"/>
    </location>
</feature>
<accession>A0A427XNH2</accession>
<evidence type="ECO:0000313" key="3">
    <source>
        <dbReference type="EMBL" id="RSH80267.1"/>
    </source>
</evidence>
<keyword evidence="2" id="KW-1133">Transmembrane helix</keyword>
<keyword evidence="2" id="KW-0472">Membrane</keyword>
<feature type="transmembrane region" description="Helical" evidence="2">
    <location>
        <begin position="162"/>
        <end position="187"/>
    </location>
</feature>
<feature type="transmembrane region" description="Helical" evidence="2">
    <location>
        <begin position="33"/>
        <end position="55"/>
    </location>
</feature>
<dbReference type="InterPro" id="IPR022127">
    <property type="entry name" value="STIMATE/YPL162C"/>
</dbReference>
<evidence type="ECO:0000256" key="1">
    <source>
        <dbReference type="SAM" id="MobiDB-lite"/>
    </source>
</evidence>
<dbReference type="RefSeq" id="XP_028475214.1">
    <property type="nucleotide sequence ID" value="XM_028624142.1"/>
</dbReference>
<dbReference type="GeneID" id="39593383"/>
<keyword evidence="4" id="KW-1185">Reference proteome</keyword>
<feature type="transmembrane region" description="Helical" evidence="2">
    <location>
        <begin position="76"/>
        <end position="94"/>
    </location>
</feature>
<feature type="compositionally biased region" description="Basic and acidic residues" evidence="1">
    <location>
        <begin position="422"/>
        <end position="432"/>
    </location>
</feature>
<feature type="compositionally biased region" description="Acidic residues" evidence="1">
    <location>
        <begin position="371"/>
        <end position="380"/>
    </location>
</feature>
<dbReference type="AlphaFoldDB" id="A0A427XNH2"/>
<dbReference type="PANTHER" id="PTHR31735:SF1">
    <property type="entry name" value="VACUOLAR MEMBRANE PROTEIN YPL162C"/>
    <property type="match status" value="1"/>
</dbReference>
<comment type="caution">
    <text evidence="3">The sequence shown here is derived from an EMBL/GenBank/DDBJ whole genome shotgun (WGS) entry which is preliminary data.</text>
</comment>
<evidence type="ECO:0000313" key="4">
    <source>
        <dbReference type="Proteomes" id="UP000279236"/>
    </source>
</evidence>
<organism evidence="3 4">
    <name type="scientific">Apiotrichum porosum</name>
    <dbReference type="NCBI Taxonomy" id="105984"/>
    <lineage>
        <taxon>Eukaryota</taxon>
        <taxon>Fungi</taxon>
        <taxon>Dikarya</taxon>
        <taxon>Basidiomycota</taxon>
        <taxon>Agaricomycotina</taxon>
        <taxon>Tremellomycetes</taxon>
        <taxon>Trichosporonales</taxon>
        <taxon>Trichosporonaceae</taxon>
        <taxon>Apiotrichum</taxon>
    </lineage>
</organism>
<reference evidence="3 4" key="1">
    <citation type="submission" date="2018-11" db="EMBL/GenBank/DDBJ databases">
        <title>Genome sequence of Apiotrichum porosum DSM 27194.</title>
        <authorList>
            <person name="Aliyu H."/>
            <person name="Gorte O."/>
            <person name="Ochsenreither K."/>
        </authorList>
    </citation>
    <scope>NUCLEOTIDE SEQUENCE [LARGE SCALE GENOMIC DNA]</scope>
    <source>
        <strain evidence="3 4">DSM 27194</strain>
    </source>
</reference>
<dbReference type="EMBL" id="RSCE01000008">
    <property type="protein sequence ID" value="RSH80267.1"/>
    <property type="molecule type" value="Genomic_DNA"/>
</dbReference>